<dbReference type="Proteomes" id="UP001218218">
    <property type="component" value="Unassembled WGS sequence"/>
</dbReference>
<keyword evidence="6" id="KW-1185">Reference proteome</keyword>
<evidence type="ECO:0000313" key="5">
    <source>
        <dbReference type="EMBL" id="KAJ7354177.1"/>
    </source>
</evidence>
<dbReference type="InterPro" id="IPR050816">
    <property type="entry name" value="Flavin-dep_Halogenase_NPB"/>
</dbReference>
<evidence type="ECO:0000256" key="3">
    <source>
        <dbReference type="ARBA" id="ARBA00023033"/>
    </source>
</evidence>
<dbReference type="PRINTS" id="PR00420">
    <property type="entry name" value="RNGMNOXGNASE"/>
</dbReference>
<sequence>MPVSAVPTSTTILVIGGGPAGAYTASALAREGFAVTLLEKEHFPRYHIGESMLPSCRPFLRFIGAEEKVVNHGFTVKVGAAVKLNQYKREGYTDFISSDPNKAAWNVVRSEFDEILLRHAAESGACVCEGVQVTGITFSSDDERRPVSASWKSDVGSKGEVRFQWLVDASGRTGLLSSTYLRNRKFNKNLKNIAFWAYWTGAGTYGPGTRRENAPWFEALTDETGWSWFIPLHNGTVSVGVVLKEEVSRVQRSTVVGPDVNETHYLTRLKLAPGVIRLLGTAELAGEIKSAGDYSYSASYYAGPNYRIAGDAGAFVSSPTAVADPSSETFSNALSAASTIAASIRGQCTEAEGIAFHNSKTGTSYTRFLLVVLSIYRQINAQAAPVLSDIDEDNFDRAFDFLRPIIQGAADADQSVTEQTLQRTMDFCESALGPTTPEMHAAVADRVDPALLAQDGPIMDTKAAAALAGKDEEVKQVLLRVNARKAVNGIYDWEDNFQRENLGGFAVVLERGGLGLRRVGDSDAL</sequence>
<organism evidence="5 6">
    <name type="scientific">Mycena albidolilacea</name>
    <dbReference type="NCBI Taxonomy" id="1033008"/>
    <lineage>
        <taxon>Eukaryota</taxon>
        <taxon>Fungi</taxon>
        <taxon>Dikarya</taxon>
        <taxon>Basidiomycota</taxon>
        <taxon>Agaricomycotina</taxon>
        <taxon>Agaricomycetes</taxon>
        <taxon>Agaricomycetidae</taxon>
        <taxon>Agaricales</taxon>
        <taxon>Marasmiineae</taxon>
        <taxon>Mycenaceae</taxon>
        <taxon>Mycena</taxon>
    </lineage>
</organism>
<comment type="catalytic activity">
    <reaction evidence="4">
        <text>melleolide F + FADH2 + chloride + O2 = 6'-chloromelleolide F + FAD + 2 H2O + H(+)</text>
        <dbReference type="Rhea" id="RHEA:67160"/>
        <dbReference type="ChEBI" id="CHEBI:15377"/>
        <dbReference type="ChEBI" id="CHEBI:15378"/>
        <dbReference type="ChEBI" id="CHEBI:15379"/>
        <dbReference type="ChEBI" id="CHEBI:17996"/>
        <dbReference type="ChEBI" id="CHEBI:57692"/>
        <dbReference type="ChEBI" id="CHEBI:58307"/>
        <dbReference type="ChEBI" id="CHEBI:167712"/>
        <dbReference type="ChEBI" id="CHEBI:167713"/>
    </reaction>
    <physiologicalReaction direction="left-to-right" evidence="4">
        <dbReference type="Rhea" id="RHEA:67161"/>
    </physiologicalReaction>
</comment>
<comment type="similarity">
    <text evidence="1">Belongs to the flavin-dependent halogenase family.</text>
</comment>
<keyword evidence="3" id="KW-0503">Monooxygenase</keyword>
<reference evidence="5" key="1">
    <citation type="submission" date="2023-03" db="EMBL/GenBank/DDBJ databases">
        <title>Massive genome expansion in bonnet fungi (Mycena s.s.) driven by repeated elements and novel gene families across ecological guilds.</title>
        <authorList>
            <consortium name="Lawrence Berkeley National Laboratory"/>
            <person name="Harder C.B."/>
            <person name="Miyauchi S."/>
            <person name="Viragh M."/>
            <person name="Kuo A."/>
            <person name="Thoen E."/>
            <person name="Andreopoulos B."/>
            <person name="Lu D."/>
            <person name="Skrede I."/>
            <person name="Drula E."/>
            <person name="Henrissat B."/>
            <person name="Morin E."/>
            <person name="Kohler A."/>
            <person name="Barry K."/>
            <person name="LaButti K."/>
            <person name="Morin E."/>
            <person name="Salamov A."/>
            <person name="Lipzen A."/>
            <person name="Mereny Z."/>
            <person name="Hegedus B."/>
            <person name="Baldrian P."/>
            <person name="Stursova M."/>
            <person name="Weitz H."/>
            <person name="Taylor A."/>
            <person name="Grigoriev I.V."/>
            <person name="Nagy L.G."/>
            <person name="Martin F."/>
            <person name="Kauserud H."/>
        </authorList>
    </citation>
    <scope>NUCLEOTIDE SEQUENCE</scope>
    <source>
        <strain evidence="5">CBHHK002</strain>
    </source>
</reference>
<dbReference type="InterPro" id="IPR036188">
    <property type="entry name" value="FAD/NAD-bd_sf"/>
</dbReference>
<keyword evidence="2" id="KW-0560">Oxidoreductase</keyword>
<evidence type="ECO:0000256" key="4">
    <source>
        <dbReference type="ARBA" id="ARBA00049364"/>
    </source>
</evidence>
<protein>
    <submittedName>
        <fullName evidence="5">Halogenase</fullName>
    </submittedName>
</protein>
<dbReference type="Gene3D" id="3.50.50.60">
    <property type="entry name" value="FAD/NAD(P)-binding domain"/>
    <property type="match status" value="1"/>
</dbReference>
<proteinExistence type="inferred from homology"/>
<dbReference type="GO" id="GO:0044550">
    <property type="term" value="P:secondary metabolite biosynthetic process"/>
    <property type="evidence" value="ECO:0007669"/>
    <property type="project" value="UniProtKB-ARBA"/>
</dbReference>
<dbReference type="GO" id="GO:0140907">
    <property type="term" value="F:flavin-dependent halogenase activity"/>
    <property type="evidence" value="ECO:0007669"/>
    <property type="project" value="UniProtKB-ARBA"/>
</dbReference>
<dbReference type="EMBL" id="JARIHO010000010">
    <property type="protein sequence ID" value="KAJ7354177.1"/>
    <property type="molecule type" value="Genomic_DNA"/>
</dbReference>
<gene>
    <name evidence="5" type="ORF">DFH08DRAFT_955584</name>
</gene>
<name>A0AAD7EVE6_9AGAR</name>
<dbReference type="GO" id="GO:0004497">
    <property type="term" value="F:monooxygenase activity"/>
    <property type="evidence" value="ECO:0007669"/>
    <property type="project" value="UniProtKB-KW"/>
</dbReference>
<accession>A0AAD7EVE6</accession>
<dbReference type="PANTHER" id="PTHR43747">
    <property type="entry name" value="FAD-BINDING PROTEIN"/>
    <property type="match status" value="1"/>
</dbReference>
<evidence type="ECO:0000313" key="6">
    <source>
        <dbReference type="Proteomes" id="UP001218218"/>
    </source>
</evidence>
<dbReference type="PANTHER" id="PTHR43747:SF5">
    <property type="entry name" value="FAD-BINDING DOMAIN-CONTAINING PROTEIN"/>
    <property type="match status" value="1"/>
</dbReference>
<evidence type="ECO:0000256" key="1">
    <source>
        <dbReference type="ARBA" id="ARBA00005706"/>
    </source>
</evidence>
<comment type="caution">
    <text evidence="5">The sequence shown here is derived from an EMBL/GenBank/DDBJ whole genome shotgun (WGS) entry which is preliminary data.</text>
</comment>
<dbReference type="AlphaFoldDB" id="A0AAD7EVE6"/>
<dbReference type="SUPFAM" id="SSF51905">
    <property type="entry name" value="FAD/NAD(P)-binding domain"/>
    <property type="match status" value="1"/>
</dbReference>
<dbReference type="InterPro" id="IPR006905">
    <property type="entry name" value="Flavin_halogenase"/>
</dbReference>
<dbReference type="Pfam" id="PF04820">
    <property type="entry name" value="Trp_halogenase"/>
    <property type="match status" value="2"/>
</dbReference>
<evidence type="ECO:0000256" key="2">
    <source>
        <dbReference type="ARBA" id="ARBA00023002"/>
    </source>
</evidence>